<comment type="caution">
    <text evidence="3">The sequence shown here is derived from an EMBL/GenBank/DDBJ whole genome shotgun (WGS) entry which is preliminary data.</text>
</comment>
<evidence type="ECO:0000256" key="2">
    <source>
        <dbReference type="SAM" id="SignalP"/>
    </source>
</evidence>
<dbReference type="Pfam" id="PF10333">
    <property type="entry name" value="Pga1"/>
    <property type="match status" value="1"/>
</dbReference>
<dbReference type="PANTHER" id="PTHR28022">
    <property type="entry name" value="GPI MANNOSYLTRANSFERASE 2 SUBUNIT PGA1"/>
    <property type="match status" value="1"/>
</dbReference>
<keyword evidence="1" id="KW-1133">Transmembrane helix</keyword>
<keyword evidence="2" id="KW-0732">Signal</keyword>
<gene>
    <name evidence="3" type="ORF">AAP_03395</name>
</gene>
<dbReference type="OrthoDB" id="3360032at2759"/>
<dbReference type="GO" id="GO:0006506">
    <property type="term" value="P:GPI anchor biosynthetic process"/>
    <property type="evidence" value="ECO:0007669"/>
    <property type="project" value="TreeGrafter"/>
</dbReference>
<proteinExistence type="predicted"/>
<evidence type="ECO:0000313" key="3">
    <source>
        <dbReference type="EMBL" id="KZZ91225.1"/>
    </source>
</evidence>
<feature type="chain" id="PRO_5007894701" evidence="2">
    <location>
        <begin position="23"/>
        <end position="253"/>
    </location>
</feature>
<protein>
    <submittedName>
        <fullName evidence="3">Uncharacterized protein</fullName>
    </submittedName>
</protein>
<evidence type="ECO:0000313" key="4">
    <source>
        <dbReference type="Proteomes" id="UP000242877"/>
    </source>
</evidence>
<feature type="signal peptide" evidence="2">
    <location>
        <begin position="1"/>
        <end position="22"/>
    </location>
</feature>
<evidence type="ECO:0000256" key="1">
    <source>
        <dbReference type="SAM" id="Phobius"/>
    </source>
</evidence>
<name>A0A167YE46_9EURO</name>
<dbReference type="VEuPathDB" id="FungiDB:AAP_03395"/>
<dbReference type="InterPro" id="IPR019433">
    <property type="entry name" value="GPI_ManTrfase_II_coact_Pga1"/>
</dbReference>
<dbReference type="GO" id="GO:0000030">
    <property type="term" value="F:mannosyltransferase activity"/>
    <property type="evidence" value="ECO:0007669"/>
    <property type="project" value="TreeGrafter"/>
</dbReference>
<keyword evidence="4" id="KW-1185">Reference proteome</keyword>
<dbReference type="AlphaFoldDB" id="A0A167YE46"/>
<accession>A0A167YE46</accession>
<dbReference type="PANTHER" id="PTHR28022:SF1">
    <property type="entry name" value="GPI MANNOSYLTRANSFERASE 2 SUBUNIT PGA1"/>
    <property type="match status" value="1"/>
</dbReference>
<organism evidence="3 4">
    <name type="scientific">Ascosphaera apis ARSEF 7405</name>
    <dbReference type="NCBI Taxonomy" id="392613"/>
    <lineage>
        <taxon>Eukaryota</taxon>
        <taxon>Fungi</taxon>
        <taxon>Dikarya</taxon>
        <taxon>Ascomycota</taxon>
        <taxon>Pezizomycotina</taxon>
        <taxon>Eurotiomycetes</taxon>
        <taxon>Eurotiomycetidae</taxon>
        <taxon>Onygenales</taxon>
        <taxon>Ascosphaeraceae</taxon>
        <taxon>Ascosphaera</taxon>
    </lineage>
</organism>
<keyword evidence="1" id="KW-0472">Membrane</keyword>
<dbReference type="EMBL" id="AZGZ01000014">
    <property type="protein sequence ID" value="KZZ91225.1"/>
    <property type="molecule type" value="Genomic_DNA"/>
</dbReference>
<dbReference type="GO" id="GO:0005789">
    <property type="term" value="C:endoplasmic reticulum membrane"/>
    <property type="evidence" value="ECO:0007669"/>
    <property type="project" value="TreeGrafter"/>
</dbReference>
<keyword evidence="1" id="KW-0812">Transmembrane</keyword>
<dbReference type="Proteomes" id="UP000242877">
    <property type="component" value="Unassembled WGS sequence"/>
</dbReference>
<feature type="transmembrane region" description="Helical" evidence="1">
    <location>
        <begin position="210"/>
        <end position="232"/>
    </location>
</feature>
<dbReference type="GO" id="GO:0031501">
    <property type="term" value="C:mannosyltransferase complex"/>
    <property type="evidence" value="ECO:0007669"/>
    <property type="project" value="TreeGrafter"/>
</dbReference>
<sequence>MLLFWQTTALCLVTGIVSLVSANTEKTIFIAPKETEVSIQETALATSLAWLTPHSNVKRTYIPVIFPPPEDADRPAGTESWFYLSSMTPGQRHEVRICWAATQPTEFWLDTFTFAEVQKNPALNASVERFILSEQLKKQSDGEDAHPNYQTDSDDVTMSPSSSSLFLRLIAAADYFTLNETLMQSPEPVHADLILDPFLGNIFPKSLVPVGIYISVIAMMAWFISGFTWKFISYIADTENARNGGSLEQKKKA</sequence>
<reference evidence="3 4" key="1">
    <citation type="journal article" date="2016" name="Genome Biol. Evol.">
        <title>Divergent and convergent evolution of fungal pathogenicity.</title>
        <authorList>
            <person name="Shang Y."/>
            <person name="Xiao G."/>
            <person name="Zheng P."/>
            <person name="Cen K."/>
            <person name="Zhan S."/>
            <person name="Wang C."/>
        </authorList>
    </citation>
    <scope>NUCLEOTIDE SEQUENCE [LARGE SCALE GENOMIC DNA]</scope>
    <source>
        <strain evidence="3 4">ARSEF 7405</strain>
    </source>
</reference>